<gene>
    <name evidence="1" type="ORF">HPB48_003751</name>
</gene>
<protein>
    <submittedName>
        <fullName evidence="1">Uncharacterized protein</fullName>
    </submittedName>
</protein>
<dbReference type="AlphaFoldDB" id="A0A9J6FHC2"/>
<reference evidence="1 2" key="1">
    <citation type="journal article" date="2020" name="Cell">
        <title>Large-Scale Comparative Analyses of Tick Genomes Elucidate Their Genetic Diversity and Vector Capacities.</title>
        <authorList>
            <consortium name="Tick Genome and Microbiome Consortium (TIGMIC)"/>
            <person name="Jia N."/>
            <person name="Wang J."/>
            <person name="Shi W."/>
            <person name="Du L."/>
            <person name="Sun Y."/>
            <person name="Zhan W."/>
            <person name="Jiang J.F."/>
            <person name="Wang Q."/>
            <person name="Zhang B."/>
            <person name="Ji P."/>
            <person name="Bell-Sakyi L."/>
            <person name="Cui X.M."/>
            <person name="Yuan T.T."/>
            <person name="Jiang B.G."/>
            <person name="Yang W.F."/>
            <person name="Lam T.T."/>
            <person name="Chang Q.C."/>
            <person name="Ding S.J."/>
            <person name="Wang X.J."/>
            <person name="Zhu J.G."/>
            <person name="Ruan X.D."/>
            <person name="Zhao L."/>
            <person name="Wei J.T."/>
            <person name="Ye R.Z."/>
            <person name="Que T.C."/>
            <person name="Du C.H."/>
            <person name="Zhou Y.H."/>
            <person name="Cheng J.X."/>
            <person name="Dai P.F."/>
            <person name="Guo W.B."/>
            <person name="Han X.H."/>
            <person name="Huang E.J."/>
            <person name="Li L.F."/>
            <person name="Wei W."/>
            <person name="Gao Y.C."/>
            <person name="Liu J.Z."/>
            <person name="Shao H.Z."/>
            <person name="Wang X."/>
            <person name="Wang C.C."/>
            <person name="Yang T.C."/>
            <person name="Huo Q.B."/>
            <person name="Li W."/>
            <person name="Chen H.Y."/>
            <person name="Chen S.E."/>
            <person name="Zhou L.G."/>
            <person name="Ni X.B."/>
            <person name="Tian J.H."/>
            <person name="Sheng Y."/>
            <person name="Liu T."/>
            <person name="Pan Y.S."/>
            <person name="Xia L.Y."/>
            <person name="Li J."/>
            <person name="Zhao F."/>
            <person name="Cao W.C."/>
        </authorList>
    </citation>
    <scope>NUCLEOTIDE SEQUENCE [LARGE SCALE GENOMIC DNA]</scope>
    <source>
        <strain evidence="1">HaeL-2018</strain>
    </source>
</reference>
<dbReference type="EMBL" id="JABSTR010000001">
    <property type="protein sequence ID" value="KAH9361840.1"/>
    <property type="molecule type" value="Genomic_DNA"/>
</dbReference>
<proteinExistence type="predicted"/>
<dbReference type="Proteomes" id="UP000821853">
    <property type="component" value="Chromosome 1"/>
</dbReference>
<name>A0A9J6FHC2_HAELO</name>
<evidence type="ECO:0000313" key="1">
    <source>
        <dbReference type="EMBL" id="KAH9361840.1"/>
    </source>
</evidence>
<evidence type="ECO:0000313" key="2">
    <source>
        <dbReference type="Proteomes" id="UP000821853"/>
    </source>
</evidence>
<keyword evidence="2" id="KW-1185">Reference proteome</keyword>
<organism evidence="1 2">
    <name type="scientific">Haemaphysalis longicornis</name>
    <name type="common">Bush tick</name>
    <dbReference type="NCBI Taxonomy" id="44386"/>
    <lineage>
        <taxon>Eukaryota</taxon>
        <taxon>Metazoa</taxon>
        <taxon>Ecdysozoa</taxon>
        <taxon>Arthropoda</taxon>
        <taxon>Chelicerata</taxon>
        <taxon>Arachnida</taxon>
        <taxon>Acari</taxon>
        <taxon>Parasitiformes</taxon>
        <taxon>Ixodida</taxon>
        <taxon>Ixodoidea</taxon>
        <taxon>Ixodidae</taxon>
        <taxon>Haemaphysalinae</taxon>
        <taxon>Haemaphysalis</taxon>
    </lineage>
</organism>
<comment type="caution">
    <text evidence="1">The sequence shown here is derived from an EMBL/GenBank/DDBJ whole genome shotgun (WGS) entry which is preliminary data.</text>
</comment>
<accession>A0A9J6FHC2</accession>
<dbReference type="VEuPathDB" id="VectorBase:HLOH_041139"/>
<sequence length="98" mass="11432">MAAFTLRICFLLRKARFLNRYLEPSRKIKRGRPSGVLDPVRLKERHFPSYIPPSEVKAAPTRKCLICGRKEEKMGKVDKRNSLLVQELQQAALRYSLF</sequence>